<sequence>MIRVEAVSKKFGKLQVLQQVDLTCNSGECIALIGPNGCGKTTLIKSILNMVIPDSGRILVNEKDISGDYLYRSNIGYMPQIGRYPENMNVGQVIETIQTLRGADKAVDTDLYDAYQMSQLLSKRMNTLSGGTRQKVSAVLAFMFNPGILILDEPTAGLDPLAAEILKEKIMAEMQRKKLVMITSHLLSELEDIVSEVVFMQDGSVAFHKSNAALKADTGKDSIAKAISHILREQAS</sequence>
<dbReference type="EMBL" id="CP046566">
    <property type="protein sequence ID" value="QGW28747.1"/>
    <property type="molecule type" value="Genomic_DNA"/>
</dbReference>
<accession>A0A6I6G8E1</accession>
<keyword evidence="2" id="KW-0547">Nucleotide-binding</keyword>
<evidence type="ECO:0000256" key="2">
    <source>
        <dbReference type="ARBA" id="ARBA00022741"/>
    </source>
</evidence>
<evidence type="ECO:0000256" key="1">
    <source>
        <dbReference type="ARBA" id="ARBA00022448"/>
    </source>
</evidence>
<dbReference type="PANTHER" id="PTHR42939">
    <property type="entry name" value="ABC TRANSPORTER ATP-BINDING PROTEIN ALBC-RELATED"/>
    <property type="match status" value="1"/>
</dbReference>
<dbReference type="AlphaFoldDB" id="A0A6I6G8E1"/>
<reference evidence="5 6" key="1">
    <citation type="submission" date="2019-11" db="EMBL/GenBank/DDBJ databases">
        <authorList>
            <person name="Im W.T."/>
        </authorList>
    </citation>
    <scope>NUCLEOTIDE SEQUENCE [LARGE SCALE GENOMIC DNA]</scope>
    <source>
        <strain evidence="5 6">SB-02</strain>
    </source>
</reference>
<dbReference type="RefSeq" id="WP_157479100.1">
    <property type="nucleotide sequence ID" value="NZ_CP046566.1"/>
</dbReference>
<keyword evidence="1" id="KW-0813">Transport</keyword>
<dbReference type="GO" id="GO:0016887">
    <property type="term" value="F:ATP hydrolysis activity"/>
    <property type="evidence" value="ECO:0007669"/>
    <property type="project" value="InterPro"/>
</dbReference>
<dbReference type="InterPro" id="IPR051782">
    <property type="entry name" value="ABC_Transporter_VariousFunc"/>
</dbReference>
<evidence type="ECO:0000259" key="4">
    <source>
        <dbReference type="PROSITE" id="PS50893"/>
    </source>
</evidence>
<keyword evidence="6" id="KW-1185">Reference proteome</keyword>
<dbReference type="SUPFAM" id="SSF52540">
    <property type="entry name" value="P-loop containing nucleoside triphosphate hydrolases"/>
    <property type="match status" value="1"/>
</dbReference>
<organism evidence="5 6">
    <name type="scientific">Phnomibacter ginsenosidimutans</name>
    <dbReference type="NCBI Taxonomy" id="2676868"/>
    <lineage>
        <taxon>Bacteria</taxon>
        <taxon>Pseudomonadati</taxon>
        <taxon>Bacteroidota</taxon>
        <taxon>Chitinophagia</taxon>
        <taxon>Chitinophagales</taxon>
        <taxon>Chitinophagaceae</taxon>
        <taxon>Phnomibacter</taxon>
    </lineage>
</organism>
<dbReference type="SMART" id="SM00382">
    <property type="entry name" value="AAA"/>
    <property type="match status" value="1"/>
</dbReference>
<dbReference type="InterPro" id="IPR027417">
    <property type="entry name" value="P-loop_NTPase"/>
</dbReference>
<dbReference type="PANTHER" id="PTHR42939:SF1">
    <property type="entry name" value="ABC TRANSPORTER ATP-BINDING PROTEIN ALBC-RELATED"/>
    <property type="match status" value="1"/>
</dbReference>
<dbReference type="KEGG" id="fls:GLV81_12125"/>
<keyword evidence="3 5" id="KW-0067">ATP-binding</keyword>
<evidence type="ECO:0000313" key="6">
    <source>
        <dbReference type="Proteomes" id="UP000426027"/>
    </source>
</evidence>
<dbReference type="PROSITE" id="PS50893">
    <property type="entry name" value="ABC_TRANSPORTER_2"/>
    <property type="match status" value="1"/>
</dbReference>
<dbReference type="Proteomes" id="UP000426027">
    <property type="component" value="Chromosome"/>
</dbReference>
<name>A0A6I6G8E1_9BACT</name>
<proteinExistence type="predicted"/>
<evidence type="ECO:0000256" key="3">
    <source>
        <dbReference type="ARBA" id="ARBA00022840"/>
    </source>
</evidence>
<dbReference type="Gene3D" id="3.40.50.300">
    <property type="entry name" value="P-loop containing nucleotide triphosphate hydrolases"/>
    <property type="match status" value="1"/>
</dbReference>
<dbReference type="Pfam" id="PF00005">
    <property type="entry name" value="ABC_tran"/>
    <property type="match status" value="1"/>
</dbReference>
<protein>
    <submittedName>
        <fullName evidence="5">ATP-binding cassette domain-containing protein</fullName>
    </submittedName>
</protein>
<dbReference type="InterPro" id="IPR003593">
    <property type="entry name" value="AAA+_ATPase"/>
</dbReference>
<dbReference type="CDD" id="cd03230">
    <property type="entry name" value="ABC_DR_subfamily_A"/>
    <property type="match status" value="1"/>
</dbReference>
<evidence type="ECO:0000313" key="5">
    <source>
        <dbReference type="EMBL" id="QGW28747.1"/>
    </source>
</evidence>
<gene>
    <name evidence="5" type="ORF">GLV81_12125</name>
</gene>
<dbReference type="InterPro" id="IPR003439">
    <property type="entry name" value="ABC_transporter-like_ATP-bd"/>
</dbReference>
<feature type="domain" description="ABC transporter" evidence="4">
    <location>
        <begin position="2"/>
        <end position="227"/>
    </location>
</feature>
<dbReference type="GO" id="GO:0005524">
    <property type="term" value="F:ATP binding"/>
    <property type="evidence" value="ECO:0007669"/>
    <property type="project" value="UniProtKB-KW"/>
</dbReference>